<reference evidence="1 2" key="1">
    <citation type="submission" date="2016-01" db="EMBL/GenBank/DDBJ databases">
        <authorList>
            <person name="Oliw E.H."/>
        </authorList>
    </citation>
    <scope>NUCLEOTIDE SEQUENCE [LARGE SCALE GENOMIC DNA]</scope>
    <source>
        <strain evidence="1 2">DY10</strain>
    </source>
</reference>
<evidence type="ECO:0000313" key="1">
    <source>
        <dbReference type="EMBL" id="AQG78233.1"/>
    </source>
</evidence>
<protein>
    <submittedName>
        <fullName evidence="1">Uncharacterized protein</fullName>
    </submittedName>
</protein>
<dbReference type="KEGG" id="smon:AWR27_02050"/>
<organism evidence="1 2">
    <name type="scientific">Spirosoma montaniterrae</name>
    <dbReference type="NCBI Taxonomy" id="1178516"/>
    <lineage>
        <taxon>Bacteria</taxon>
        <taxon>Pseudomonadati</taxon>
        <taxon>Bacteroidota</taxon>
        <taxon>Cytophagia</taxon>
        <taxon>Cytophagales</taxon>
        <taxon>Cytophagaceae</taxon>
        <taxon>Spirosoma</taxon>
    </lineage>
</organism>
<dbReference type="Proteomes" id="UP000187941">
    <property type="component" value="Chromosome"/>
</dbReference>
<evidence type="ECO:0000313" key="2">
    <source>
        <dbReference type="Proteomes" id="UP000187941"/>
    </source>
</evidence>
<sequence length="159" mass="17922">MKPNQLFRMAVVGVLWLSMGVGCRKEEPDIDAPVFPLVCNDGTCCLAQPGRSYYHVADVNGAEMNIRGGLSPGVHFKELQPQKFNTTLPVQNEKAYMKVMEICKLSLKNAGGVPLVPWDEPVTTFPYRVWGKIYNDPNFATWDAKPVNYLYIDRIEVIK</sequence>
<dbReference type="EMBL" id="CP014263">
    <property type="protein sequence ID" value="AQG78233.1"/>
    <property type="molecule type" value="Genomic_DNA"/>
</dbReference>
<dbReference type="PROSITE" id="PS51257">
    <property type="entry name" value="PROKAR_LIPOPROTEIN"/>
    <property type="match status" value="1"/>
</dbReference>
<keyword evidence="2" id="KW-1185">Reference proteome</keyword>
<dbReference type="AlphaFoldDB" id="A0A1P9WSB5"/>
<gene>
    <name evidence="1" type="ORF">AWR27_02050</name>
</gene>
<dbReference type="OrthoDB" id="965665at2"/>
<dbReference type="RefSeq" id="WP_077129655.1">
    <property type="nucleotide sequence ID" value="NZ_CP014263.1"/>
</dbReference>
<proteinExistence type="predicted"/>
<accession>A0A1P9WSB5</accession>
<name>A0A1P9WSB5_9BACT</name>